<evidence type="ECO:0000313" key="3">
    <source>
        <dbReference type="Proteomes" id="UP001163714"/>
    </source>
</evidence>
<evidence type="ECO:0000256" key="1">
    <source>
        <dbReference type="SAM" id="SignalP"/>
    </source>
</evidence>
<gene>
    <name evidence="2" type="ORF">OHT75_17070</name>
</gene>
<comment type="caution">
    <text evidence="2">The sequence shown here is derived from an EMBL/GenBank/DDBJ whole genome shotgun (WGS) entry which is preliminary data.</text>
</comment>
<reference evidence="2" key="1">
    <citation type="submission" date="2022-10" db="EMBL/GenBank/DDBJ databases">
        <title>Shewanella flava sp. nov, isolated from the estuary of the Fenhe River into the Yellow River.</title>
        <authorList>
            <person name="Li Y."/>
        </authorList>
    </citation>
    <scope>NUCLEOTIDE SEQUENCE</scope>
    <source>
        <strain evidence="2">FYR11-62</strain>
    </source>
</reference>
<dbReference type="Proteomes" id="UP001163714">
    <property type="component" value="Unassembled WGS sequence"/>
</dbReference>
<dbReference type="EMBL" id="JAPDMX010000033">
    <property type="protein sequence ID" value="MCW3174187.1"/>
    <property type="molecule type" value="Genomic_DNA"/>
</dbReference>
<dbReference type="RefSeq" id="WP_264728797.1">
    <property type="nucleotide sequence ID" value="NZ_JAPDMX010000033.1"/>
</dbReference>
<proteinExistence type="predicted"/>
<organism evidence="2 3">
    <name type="scientific">Shewanella subflava</name>
    <dbReference type="NCBI Taxonomy" id="2986476"/>
    <lineage>
        <taxon>Bacteria</taxon>
        <taxon>Pseudomonadati</taxon>
        <taxon>Pseudomonadota</taxon>
        <taxon>Gammaproteobacteria</taxon>
        <taxon>Alteromonadales</taxon>
        <taxon>Shewanellaceae</taxon>
        <taxon>Shewanella</taxon>
    </lineage>
</organism>
<evidence type="ECO:0000313" key="2">
    <source>
        <dbReference type="EMBL" id="MCW3174187.1"/>
    </source>
</evidence>
<evidence type="ECO:0008006" key="4">
    <source>
        <dbReference type="Google" id="ProtNLM"/>
    </source>
</evidence>
<keyword evidence="1" id="KW-0732">Signal</keyword>
<keyword evidence="3" id="KW-1185">Reference proteome</keyword>
<feature type="chain" id="PRO_5046114265" description="Transporter" evidence="1">
    <location>
        <begin position="38"/>
        <end position="297"/>
    </location>
</feature>
<protein>
    <recommendedName>
        <fullName evidence="4">Transporter</fullName>
    </recommendedName>
</protein>
<name>A0ABT3IDQ4_9GAMM</name>
<feature type="signal peptide" evidence="1">
    <location>
        <begin position="1"/>
        <end position="37"/>
    </location>
</feature>
<accession>A0ABT3IDQ4</accession>
<sequence>MTSKAKAFINAIARYSKVALLIKAMAFAIAVCFSSHAFSTVSELATDASHYAFANYLGSGIYRTSGQSAAVVNLPLAFKLDEADDHLVKLRLPISLGFFDYTFNDLPGGDLPDNVGTMTVTPGIEYHWFVDDKLTIESYVDLGYGYNFSSKNNVGIFSTGVSSLYQIDNQIFTPIWVNRLYYAGYRSSLNNRSESYSVFKSGLDFGLGTKWQWYDKEVEPRLFVGAHWYFDRLKFVNPTGKDVLTSYSYEVGATLKFSKPIGYEIFGWDGLKIDHLGLSYQAGGGLQVWRLIFEFPL</sequence>